<feature type="domain" description="NADP-dependent oxidoreductase" evidence="1">
    <location>
        <begin position="48"/>
        <end position="382"/>
    </location>
</feature>
<dbReference type="OrthoDB" id="2310150at2759"/>
<comment type="caution">
    <text evidence="2">The sequence shown here is derived from an EMBL/GenBank/DDBJ whole genome shotgun (WGS) entry which is preliminary data.</text>
</comment>
<reference evidence="2" key="1">
    <citation type="submission" date="2021-11" db="EMBL/GenBank/DDBJ databases">
        <authorList>
            <consortium name="Genoscope - CEA"/>
            <person name="William W."/>
        </authorList>
    </citation>
    <scope>NUCLEOTIDE SEQUENCE</scope>
</reference>
<evidence type="ECO:0000259" key="1">
    <source>
        <dbReference type="Pfam" id="PF00248"/>
    </source>
</evidence>
<name>A0A8J2T0P5_9STRA</name>
<keyword evidence="3" id="KW-1185">Reference proteome</keyword>
<organism evidence="2 3">
    <name type="scientific">Pelagomonas calceolata</name>
    <dbReference type="NCBI Taxonomy" id="35677"/>
    <lineage>
        <taxon>Eukaryota</taxon>
        <taxon>Sar</taxon>
        <taxon>Stramenopiles</taxon>
        <taxon>Ochrophyta</taxon>
        <taxon>Pelagophyceae</taxon>
        <taxon>Pelagomonadales</taxon>
        <taxon>Pelagomonadaceae</taxon>
        <taxon>Pelagomonas</taxon>
    </lineage>
</organism>
<sequence>MQISHVVLSLAAMCLPPKPPVVAAAPRTLKRDVPLVKTQIGTMEVTEVCAGTMTWGSFVEKEESAHKELDTFLAAGVNFLDTAEIYPVAFNYGKTTETWIGNWLTARIADGSIKREDFYIATKCNPAGKGSPDGEPHDFSAAKLEASARASIERLQSDYIDLYYLHFPSRKGFDVFGWGSYGSPERYKAKTSDGSMADFERQVKNVKHLLDLGLIKNWGLSNENAYGVTMFCIAADKLGVPRPCCIQNDMSLNERSFEGDVAEACHHFGVVGLPYGVLSGGTLTGKYITGEATPRSRQNLSPEFQPRYNGPLAVEATKAYAKLAEAWGLTPTELAIAWARDRWYNAGVITGTTSPKQVEECLAAFRLETLPTELCEAIDAIHEQYRSPTTTLVNKALLLAAPWVEKVDECATVA</sequence>
<dbReference type="InterPro" id="IPR050523">
    <property type="entry name" value="AKR_Detox_Biosynth"/>
</dbReference>
<dbReference type="PANTHER" id="PTHR43364:SF17">
    <property type="entry name" value="ALDO KETO REDUCTASE"/>
    <property type="match status" value="1"/>
</dbReference>
<dbReference type="Pfam" id="PF00248">
    <property type="entry name" value="Aldo_ket_red"/>
    <property type="match status" value="1"/>
</dbReference>
<dbReference type="InterPro" id="IPR023210">
    <property type="entry name" value="NADP_OxRdtase_dom"/>
</dbReference>
<evidence type="ECO:0000313" key="2">
    <source>
        <dbReference type="EMBL" id="CAH0377534.1"/>
    </source>
</evidence>
<dbReference type="PANTHER" id="PTHR43364">
    <property type="entry name" value="NADH-SPECIFIC METHYLGLYOXAL REDUCTASE-RELATED"/>
    <property type="match status" value="1"/>
</dbReference>
<protein>
    <recommendedName>
        <fullName evidence="1">NADP-dependent oxidoreductase domain-containing protein</fullName>
    </recommendedName>
</protein>
<dbReference type="SUPFAM" id="SSF51430">
    <property type="entry name" value="NAD(P)-linked oxidoreductase"/>
    <property type="match status" value="1"/>
</dbReference>
<accession>A0A8J2T0P5</accession>
<proteinExistence type="predicted"/>
<dbReference type="AlphaFoldDB" id="A0A8J2T0P5"/>
<gene>
    <name evidence="2" type="ORF">PECAL_5P20700</name>
</gene>
<dbReference type="Gene3D" id="3.20.20.100">
    <property type="entry name" value="NADP-dependent oxidoreductase domain"/>
    <property type="match status" value="1"/>
</dbReference>
<evidence type="ECO:0000313" key="3">
    <source>
        <dbReference type="Proteomes" id="UP000789595"/>
    </source>
</evidence>
<dbReference type="Proteomes" id="UP000789595">
    <property type="component" value="Unassembled WGS sequence"/>
</dbReference>
<dbReference type="EMBL" id="CAKKNE010000005">
    <property type="protein sequence ID" value="CAH0377534.1"/>
    <property type="molecule type" value="Genomic_DNA"/>
</dbReference>
<dbReference type="InterPro" id="IPR036812">
    <property type="entry name" value="NAD(P)_OxRdtase_dom_sf"/>
</dbReference>